<evidence type="ECO:0000313" key="3">
    <source>
        <dbReference type="WBParaSite" id="SBAD_0000820101-mRNA-1"/>
    </source>
</evidence>
<dbReference type="AlphaFoldDB" id="A0A183IWB0"/>
<proteinExistence type="predicted"/>
<reference evidence="3" key="1">
    <citation type="submission" date="2016-06" db="UniProtKB">
        <authorList>
            <consortium name="WormBaseParasite"/>
        </authorList>
    </citation>
    <scope>IDENTIFICATION</scope>
</reference>
<dbReference type="WBParaSite" id="SBAD_0000820101-mRNA-1">
    <property type="protein sequence ID" value="SBAD_0000820101-mRNA-1"/>
    <property type="gene ID" value="SBAD_0000820101"/>
</dbReference>
<protein>
    <submittedName>
        <fullName evidence="1 3">Uncharacterized protein</fullName>
    </submittedName>
</protein>
<sequence length="104" mass="11523">MSATTTHTVTMKVPTTTMTLFTVPITMPIQIVGENDDVYADDSTVYAVDDYACNGEQNQLVSSIRWGPMRPSYSHLALNCGMKHLFPNNLKNASNLKLNICIKL</sequence>
<accession>A0A183IWB0</accession>
<evidence type="ECO:0000313" key="1">
    <source>
        <dbReference type="EMBL" id="VDP14680.1"/>
    </source>
</evidence>
<organism evidence="3">
    <name type="scientific">Soboliphyme baturini</name>
    <dbReference type="NCBI Taxonomy" id="241478"/>
    <lineage>
        <taxon>Eukaryota</taxon>
        <taxon>Metazoa</taxon>
        <taxon>Ecdysozoa</taxon>
        <taxon>Nematoda</taxon>
        <taxon>Enoplea</taxon>
        <taxon>Dorylaimia</taxon>
        <taxon>Dioctophymatida</taxon>
        <taxon>Dioctophymatoidea</taxon>
        <taxon>Soboliphymatidae</taxon>
        <taxon>Soboliphyme</taxon>
    </lineage>
</organism>
<dbReference type="Proteomes" id="UP000270296">
    <property type="component" value="Unassembled WGS sequence"/>
</dbReference>
<gene>
    <name evidence="1" type="ORF">SBAD_LOCUS7907</name>
</gene>
<dbReference type="EMBL" id="UZAM01011063">
    <property type="protein sequence ID" value="VDP14680.1"/>
    <property type="molecule type" value="Genomic_DNA"/>
</dbReference>
<keyword evidence="2" id="KW-1185">Reference proteome</keyword>
<reference evidence="1 2" key="2">
    <citation type="submission" date="2018-11" db="EMBL/GenBank/DDBJ databases">
        <authorList>
            <consortium name="Pathogen Informatics"/>
        </authorList>
    </citation>
    <scope>NUCLEOTIDE SEQUENCE [LARGE SCALE GENOMIC DNA]</scope>
</reference>
<evidence type="ECO:0000313" key="2">
    <source>
        <dbReference type="Proteomes" id="UP000270296"/>
    </source>
</evidence>
<name>A0A183IWB0_9BILA</name>